<gene>
    <name evidence="1" type="ORF">R2X38_05150</name>
</gene>
<sequence length="143" mass="15839">MKITVAMRVHAYLLLLYAVFWAHASDDIRSERVQFQPGSNNAVIESSITGYEVVDYLLGARAGQTMNVSLATKHTATYFNILAPGENAEAMFNGSINENQFEGALPSSGDYKIRVYMMRSAARRNEVAPYRLEVVIAGKGDEK</sequence>
<protein>
    <recommendedName>
        <fullName evidence="3">DNA breaking-rejoining protein</fullName>
    </recommendedName>
</protein>
<dbReference type="EMBL" id="JAWJZI010000002">
    <property type="protein sequence ID" value="MDV5168387.1"/>
    <property type="molecule type" value="Genomic_DNA"/>
</dbReference>
<comment type="caution">
    <text evidence="1">The sequence shown here is derived from an EMBL/GenBank/DDBJ whole genome shotgun (WGS) entry which is preliminary data.</text>
</comment>
<accession>A0ABU3ZE65</accession>
<proteinExistence type="predicted"/>
<reference evidence="1 2" key="1">
    <citation type="submission" date="2023-10" db="EMBL/GenBank/DDBJ databases">
        <title>Marine bacteria isolated from horseshoe crab.</title>
        <authorList>
            <person name="Cheng T.H."/>
        </authorList>
    </citation>
    <scope>NUCLEOTIDE SEQUENCE [LARGE SCALE GENOMIC DNA]</scope>
    <source>
        <strain evidence="1 2">HSC6</strain>
    </source>
</reference>
<evidence type="ECO:0000313" key="1">
    <source>
        <dbReference type="EMBL" id="MDV5168387.1"/>
    </source>
</evidence>
<evidence type="ECO:0008006" key="3">
    <source>
        <dbReference type="Google" id="ProtNLM"/>
    </source>
</evidence>
<name>A0ABU3ZE65_9GAMM</name>
<dbReference type="Gene3D" id="2.60.120.380">
    <property type="match status" value="1"/>
</dbReference>
<evidence type="ECO:0000313" key="2">
    <source>
        <dbReference type="Proteomes" id="UP001186452"/>
    </source>
</evidence>
<organism evidence="1 2">
    <name type="scientific">Photobacterium rosenbergii</name>
    <dbReference type="NCBI Taxonomy" id="294936"/>
    <lineage>
        <taxon>Bacteria</taxon>
        <taxon>Pseudomonadati</taxon>
        <taxon>Pseudomonadota</taxon>
        <taxon>Gammaproteobacteria</taxon>
        <taxon>Vibrionales</taxon>
        <taxon>Vibrionaceae</taxon>
        <taxon>Photobacterium</taxon>
    </lineage>
</organism>
<keyword evidence="2" id="KW-1185">Reference proteome</keyword>
<dbReference type="Proteomes" id="UP001186452">
    <property type="component" value="Unassembled WGS sequence"/>
</dbReference>
<dbReference type="RefSeq" id="WP_317521087.1">
    <property type="nucleotide sequence ID" value="NZ_JAWJZI010000002.1"/>
</dbReference>